<dbReference type="EMBL" id="LR798231">
    <property type="protein sequence ID" value="CAB5208505.1"/>
    <property type="molecule type" value="Genomic_DNA"/>
</dbReference>
<name>A0A6J7WKK4_9CAUD</name>
<evidence type="ECO:0000313" key="2">
    <source>
        <dbReference type="EMBL" id="CAB5208505.1"/>
    </source>
</evidence>
<dbReference type="InterPro" id="IPR003774">
    <property type="entry name" value="AlgH-like"/>
</dbReference>
<dbReference type="PANTHER" id="PTHR30327:SF1">
    <property type="entry name" value="UPF0301 PROTEIN YQGE"/>
    <property type="match status" value="1"/>
</dbReference>
<sequence>MNNIIGNLLIAPPSVKGNFWYKTVIMLTEHHQDGSVGLVLNKRSQMSVPEFGEQLGIDIDLPGFIYLGGPLNVKSLSFLHTNEWRSTNTMRINSEFSLSSAEDIIPRLALGDTPKQWRIFLGMCGWSPGQLESEIKGTPPYDHSVSWCTANSDLDLVFGSDNKDQWCNALDRSGQEFAQNILM</sequence>
<dbReference type="PANTHER" id="PTHR30327">
    <property type="entry name" value="UNCHARACTERIZED PROTEIN YQGE"/>
    <property type="match status" value="1"/>
</dbReference>
<dbReference type="Pfam" id="PF02622">
    <property type="entry name" value="DUF179"/>
    <property type="match status" value="1"/>
</dbReference>
<dbReference type="EMBL" id="LR796187">
    <property type="protein sequence ID" value="CAB4125380.1"/>
    <property type="molecule type" value="Genomic_DNA"/>
</dbReference>
<organism evidence="2">
    <name type="scientific">uncultured Caudovirales phage</name>
    <dbReference type="NCBI Taxonomy" id="2100421"/>
    <lineage>
        <taxon>Viruses</taxon>
        <taxon>Duplodnaviria</taxon>
        <taxon>Heunggongvirae</taxon>
        <taxon>Uroviricota</taxon>
        <taxon>Caudoviricetes</taxon>
        <taxon>Peduoviridae</taxon>
        <taxon>Maltschvirus</taxon>
        <taxon>Maltschvirus maltsch</taxon>
    </lineage>
</organism>
<accession>A0A6J7WKK4</accession>
<proteinExistence type="predicted"/>
<evidence type="ECO:0000313" key="1">
    <source>
        <dbReference type="EMBL" id="CAB4125380.1"/>
    </source>
</evidence>
<reference evidence="2" key="1">
    <citation type="submission" date="2020-05" db="EMBL/GenBank/DDBJ databases">
        <authorList>
            <person name="Chiriac C."/>
            <person name="Salcher M."/>
            <person name="Ghai R."/>
            <person name="Kavagutti S V."/>
        </authorList>
    </citation>
    <scope>NUCLEOTIDE SEQUENCE</scope>
</reference>
<protein>
    <submittedName>
        <fullName evidence="2">COG1678 Putative transcriptional regulator</fullName>
    </submittedName>
</protein>
<dbReference type="Gene3D" id="3.40.1740.10">
    <property type="entry name" value="VC0467-like"/>
    <property type="match status" value="1"/>
</dbReference>
<dbReference type="SUPFAM" id="SSF143456">
    <property type="entry name" value="VC0467-like"/>
    <property type="match status" value="1"/>
</dbReference>
<gene>
    <name evidence="2" type="ORF">UFOVP181_51</name>
    <name evidence="1" type="ORF">UFOVP57_111</name>
</gene>